<evidence type="ECO:0000259" key="1">
    <source>
        <dbReference type="Pfam" id="PF06985"/>
    </source>
</evidence>
<dbReference type="PANTHER" id="PTHR24148:SF64">
    <property type="entry name" value="HETEROKARYON INCOMPATIBILITY DOMAIN-CONTAINING PROTEIN"/>
    <property type="match status" value="1"/>
</dbReference>
<evidence type="ECO:0000313" key="3">
    <source>
        <dbReference type="Proteomes" id="UP001148614"/>
    </source>
</evidence>
<name>A0A9W8TIP0_9PEZI</name>
<dbReference type="InterPro" id="IPR010730">
    <property type="entry name" value="HET"/>
</dbReference>
<dbReference type="PANTHER" id="PTHR24148">
    <property type="entry name" value="ANKYRIN REPEAT DOMAIN-CONTAINING PROTEIN 39 HOMOLOG-RELATED"/>
    <property type="match status" value="1"/>
</dbReference>
<dbReference type="InterPro" id="IPR052895">
    <property type="entry name" value="HetReg/Transcr_Mod"/>
</dbReference>
<gene>
    <name evidence="2" type="ORF">NPX13_g8076</name>
</gene>
<dbReference type="Proteomes" id="UP001148614">
    <property type="component" value="Unassembled WGS sequence"/>
</dbReference>
<dbReference type="VEuPathDB" id="FungiDB:F4678DRAFT_421731"/>
<dbReference type="AlphaFoldDB" id="A0A9W8TIP0"/>
<reference evidence="2" key="1">
    <citation type="submission" date="2022-07" db="EMBL/GenBank/DDBJ databases">
        <title>Genome Sequence of Xylaria arbuscula.</title>
        <authorList>
            <person name="Buettner E."/>
        </authorList>
    </citation>
    <scope>NUCLEOTIDE SEQUENCE</scope>
    <source>
        <strain evidence="2">VT107</strain>
    </source>
</reference>
<sequence>MAQQGIAMLPLEPYRYQPLPPLTQTRIIVLEPSSDAAAPLSCRLETLQVESDKGFQALSYTWGAPIFTETLIVDNTYFLRITPNLRDALRRFRLPSTPRRLWVDAVCINQQDEEEKGKQIPFMNVIYRGASTVLVWLGNYPAQAACLDCIRAYPRRITKEHDPNSHEGRLEHSELLRSLSSLLQLPWFSRRWIVQEAVLNPDVLLCCCDEELSWVRLANCLGMISAIPPDANLLHTAVAMTNLWKRWILNSDDGPRNNNGIFDLLEAFDHFQCFDDRDRLFALGGLATDVHMGPKPPPGLLPLHADYTISAESLYTKFCKDILERNDESMKHQMLRSSLARSHSSQTVRLPSWVPDWRVLAIRKPFFRYISYNLLIQLEYKANGLSLRGQLIQDTEARVSETFEPLPTHELSPKEVIRWLQKVGALWLSRYPDTGLAPYAKFIEECAQNAGVQISHASVDFVVSWVMRIDLPMFSGAKDHYIDALLEIRNVFKGRSVFYWADPSGLPTFGIGPDCVQVGDELLGAKRPSSDDHSFQVVLVVRDVESHSSRLVGDALVVRSLTRAEFWFPSPARTKCLI</sequence>
<keyword evidence="3" id="KW-1185">Reference proteome</keyword>
<protein>
    <recommendedName>
        <fullName evidence="1">Heterokaryon incompatibility domain-containing protein</fullName>
    </recommendedName>
</protein>
<comment type="caution">
    <text evidence="2">The sequence shown here is derived from an EMBL/GenBank/DDBJ whole genome shotgun (WGS) entry which is preliminary data.</text>
</comment>
<proteinExistence type="predicted"/>
<dbReference type="Pfam" id="PF06985">
    <property type="entry name" value="HET"/>
    <property type="match status" value="1"/>
</dbReference>
<dbReference type="EMBL" id="JANPWZ010001705">
    <property type="protein sequence ID" value="KAJ3563789.1"/>
    <property type="molecule type" value="Genomic_DNA"/>
</dbReference>
<accession>A0A9W8TIP0</accession>
<evidence type="ECO:0000313" key="2">
    <source>
        <dbReference type="EMBL" id="KAJ3563789.1"/>
    </source>
</evidence>
<feature type="domain" description="Heterokaryon incompatibility" evidence="1">
    <location>
        <begin position="55"/>
        <end position="196"/>
    </location>
</feature>
<organism evidence="2 3">
    <name type="scientific">Xylaria arbuscula</name>
    <dbReference type="NCBI Taxonomy" id="114810"/>
    <lineage>
        <taxon>Eukaryota</taxon>
        <taxon>Fungi</taxon>
        <taxon>Dikarya</taxon>
        <taxon>Ascomycota</taxon>
        <taxon>Pezizomycotina</taxon>
        <taxon>Sordariomycetes</taxon>
        <taxon>Xylariomycetidae</taxon>
        <taxon>Xylariales</taxon>
        <taxon>Xylariaceae</taxon>
        <taxon>Xylaria</taxon>
    </lineage>
</organism>